<name>A0A8J8NTJ9_HALGN</name>
<dbReference type="AlphaFoldDB" id="A0A8J8NTJ9"/>
<sequence length="341" mass="38962">MSSALASIQNARPDFLLQKAFVQDQPSKVSVEIKEESVKRELRAKQIKGVKLVEEAGDRLTFAIAVGDKKSLTDALDTQFKDKYTILQVTNLQKTTDLQNHLKSLNKHVKFIENGPKQLHEPQHSQRMRLYSEQIDNSSQAFQAKQHGYQKMLQIFTNGISHLPEKMNEQFAGLFTSEMMKNVFNESRRYELSLKEEDVLFAKRSDRGMSIDEGPEYEEKHVGKDEIQLLHEKEQQEFLRLKKTTVLTGNHALINKRNRAQSENEIFTSQFKGTLGSGIDSAAKLQQSPVEVIDKSQSAPPKKYEYVPKTTLLKSSDLKPGDYNIKATEDYVAYRKKSHAV</sequence>
<gene>
    <name evidence="1" type="ORF">FGO68_gene12317</name>
</gene>
<dbReference type="Proteomes" id="UP000785679">
    <property type="component" value="Unassembled WGS sequence"/>
</dbReference>
<keyword evidence="2" id="KW-1185">Reference proteome</keyword>
<organism evidence="1 2">
    <name type="scientific">Halteria grandinella</name>
    <dbReference type="NCBI Taxonomy" id="5974"/>
    <lineage>
        <taxon>Eukaryota</taxon>
        <taxon>Sar</taxon>
        <taxon>Alveolata</taxon>
        <taxon>Ciliophora</taxon>
        <taxon>Intramacronucleata</taxon>
        <taxon>Spirotrichea</taxon>
        <taxon>Stichotrichia</taxon>
        <taxon>Sporadotrichida</taxon>
        <taxon>Halteriidae</taxon>
        <taxon>Halteria</taxon>
    </lineage>
</organism>
<reference evidence="1" key="1">
    <citation type="submission" date="2019-06" db="EMBL/GenBank/DDBJ databases">
        <authorList>
            <person name="Zheng W."/>
        </authorList>
    </citation>
    <scope>NUCLEOTIDE SEQUENCE</scope>
    <source>
        <strain evidence="1">QDHG01</strain>
    </source>
</reference>
<accession>A0A8J8NTJ9</accession>
<protein>
    <submittedName>
        <fullName evidence="1">Uncharacterized protein</fullName>
    </submittedName>
</protein>
<evidence type="ECO:0000313" key="2">
    <source>
        <dbReference type="Proteomes" id="UP000785679"/>
    </source>
</evidence>
<dbReference type="OrthoDB" id="10650059at2759"/>
<evidence type="ECO:0000313" key="1">
    <source>
        <dbReference type="EMBL" id="TNV80004.1"/>
    </source>
</evidence>
<dbReference type="EMBL" id="RRYP01008112">
    <property type="protein sequence ID" value="TNV80004.1"/>
    <property type="molecule type" value="Genomic_DNA"/>
</dbReference>
<comment type="caution">
    <text evidence="1">The sequence shown here is derived from an EMBL/GenBank/DDBJ whole genome shotgun (WGS) entry which is preliminary data.</text>
</comment>
<proteinExistence type="predicted"/>